<dbReference type="GO" id="GO:0003700">
    <property type="term" value="F:DNA-binding transcription factor activity"/>
    <property type="evidence" value="ECO:0007669"/>
    <property type="project" value="InterPro"/>
</dbReference>
<dbReference type="GO" id="GO:0006351">
    <property type="term" value="P:DNA-templated transcription"/>
    <property type="evidence" value="ECO:0007669"/>
    <property type="project" value="TreeGrafter"/>
</dbReference>
<protein>
    <recommendedName>
        <fullName evidence="5">HTH lysR-type domain-containing protein</fullName>
    </recommendedName>
</protein>
<reference evidence="6 7" key="1">
    <citation type="journal article" date="2014" name="Antonie Van Leeuwenhoek">
        <title>Hyphomonas beringensis sp. nov. and Hyphomonas chukchiensis sp. nov., isolated from surface seawater of the Bering Sea and Chukchi Sea.</title>
        <authorList>
            <person name="Li C."/>
            <person name="Lai Q."/>
            <person name="Li G."/>
            <person name="Dong C."/>
            <person name="Wang J."/>
            <person name="Liao Y."/>
            <person name="Shao Z."/>
        </authorList>
    </citation>
    <scope>NUCLEOTIDE SEQUENCE [LARGE SCALE GENOMIC DNA]</scope>
    <source>
        <strain evidence="6 7">25B14_1</strain>
    </source>
</reference>
<dbReference type="EMBL" id="AWFF01000047">
    <property type="protein sequence ID" value="KCZ53689.1"/>
    <property type="molecule type" value="Genomic_DNA"/>
</dbReference>
<dbReference type="PATRIC" id="fig|1280946.3.peg.2414"/>
<feature type="domain" description="HTH lysR-type" evidence="5">
    <location>
        <begin position="18"/>
        <end position="75"/>
    </location>
</feature>
<dbReference type="Gene3D" id="3.40.190.290">
    <property type="match status" value="1"/>
</dbReference>
<dbReference type="AlphaFoldDB" id="A0A062UAT6"/>
<comment type="caution">
    <text evidence="6">The sequence shown here is derived from an EMBL/GenBank/DDBJ whole genome shotgun (WGS) entry which is preliminary data.</text>
</comment>
<evidence type="ECO:0000256" key="4">
    <source>
        <dbReference type="ARBA" id="ARBA00023163"/>
    </source>
</evidence>
<keyword evidence="2" id="KW-0805">Transcription regulation</keyword>
<evidence type="ECO:0000256" key="2">
    <source>
        <dbReference type="ARBA" id="ARBA00023015"/>
    </source>
</evidence>
<keyword evidence="3" id="KW-0238">DNA-binding</keyword>
<dbReference type="Pfam" id="PF03466">
    <property type="entry name" value="LysR_substrate"/>
    <property type="match status" value="1"/>
</dbReference>
<dbReference type="PROSITE" id="PS50931">
    <property type="entry name" value="HTH_LYSR"/>
    <property type="match status" value="1"/>
</dbReference>
<keyword evidence="7" id="KW-1185">Reference proteome</keyword>
<dbReference type="InterPro" id="IPR000847">
    <property type="entry name" value="LysR_HTH_N"/>
</dbReference>
<accession>A0A062UAT6</accession>
<dbReference type="Gene3D" id="1.10.10.10">
    <property type="entry name" value="Winged helix-like DNA-binding domain superfamily/Winged helix DNA-binding domain"/>
    <property type="match status" value="1"/>
</dbReference>
<gene>
    <name evidence="6" type="ORF">HY29_16260</name>
</gene>
<evidence type="ECO:0000313" key="6">
    <source>
        <dbReference type="EMBL" id="KCZ53689.1"/>
    </source>
</evidence>
<dbReference type="STRING" id="1280946.HY29_16260"/>
<dbReference type="InterPro" id="IPR036390">
    <property type="entry name" value="WH_DNA-bd_sf"/>
</dbReference>
<dbReference type="InterPro" id="IPR005119">
    <property type="entry name" value="LysR_subst-bd"/>
</dbReference>
<dbReference type="PANTHER" id="PTHR30537">
    <property type="entry name" value="HTH-TYPE TRANSCRIPTIONAL REGULATOR"/>
    <property type="match status" value="1"/>
</dbReference>
<dbReference type="PANTHER" id="PTHR30537:SF3">
    <property type="entry name" value="TRANSCRIPTIONAL REGULATORY PROTEIN"/>
    <property type="match status" value="1"/>
</dbReference>
<dbReference type="FunFam" id="1.10.10.10:FF:000001">
    <property type="entry name" value="LysR family transcriptional regulator"/>
    <property type="match status" value="1"/>
</dbReference>
<keyword evidence="4" id="KW-0804">Transcription</keyword>
<evidence type="ECO:0000256" key="3">
    <source>
        <dbReference type="ARBA" id="ARBA00023125"/>
    </source>
</evidence>
<name>A0A062UAT6_9PROT</name>
<dbReference type="SUPFAM" id="SSF53850">
    <property type="entry name" value="Periplasmic binding protein-like II"/>
    <property type="match status" value="1"/>
</dbReference>
<evidence type="ECO:0000259" key="5">
    <source>
        <dbReference type="PROSITE" id="PS50931"/>
    </source>
</evidence>
<sequence length="319" mass="35230">MKRGFSAMQGPHAAESAFDWDRLRVFRAVALTGSMSAAAERLGGSLPTVSRRMSDLEASFKAELFHRTTRGITLTKAGETLLRHVELIADTVEAAQWELTTPALRENAPIHIACSESLAASWVAPRMAAFLKEAPHLTVQLSVHDEPKADEGSFFDIHIQHSKPTQPDIITRRLGRLHYMAFTSRAHSTPDGTPKSFADLLAQKCLIHSSYTDTCHLSTSMDNGLELLRQTNSLTTMVALCRAGLAPALMPAHHAECYPDLIPHPDLTGPSLDIWMSCAPRTRSLKKGSAIIEWLTSIFSPQESLWFRQTPPNVQSKQE</sequence>
<dbReference type="InterPro" id="IPR058163">
    <property type="entry name" value="LysR-type_TF_proteobact-type"/>
</dbReference>
<comment type="similarity">
    <text evidence="1">Belongs to the LysR transcriptional regulatory family.</text>
</comment>
<organism evidence="6 7">
    <name type="scientific">Hyphomonas beringensis</name>
    <dbReference type="NCBI Taxonomy" id="1280946"/>
    <lineage>
        <taxon>Bacteria</taxon>
        <taxon>Pseudomonadati</taxon>
        <taxon>Pseudomonadota</taxon>
        <taxon>Alphaproteobacteria</taxon>
        <taxon>Hyphomonadales</taxon>
        <taxon>Hyphomonadaceae</taxon>
        <taxon>Hyphomonas</taxon>
    </lineage>
</organism>
<dbReference type="Pfam" id="PF00126">
    <property type="entry name" value="HTH_1"/>
    <property type="match status" value="1"/>
</dbReference>
<dbReference type="GO" id="GO:0043565">
    <property type="term" value="F:sequence-specific DNA binding"/>
    <property type="evidence" value="ECO:0007669"/>
    <property type="project" value="TreeGrafter"/>
</dbReference>
<dbReference type="eggNOG" id="COG0583">
    <property type="taxonomic scope" value="Bacteria"/>
</dbReference>
<dbReference type="Proteomes" id="UP000027037">
    <property type="component" value="Unassembled WGS sequence"/>
</dbReference>
<dbReference type="SUPFAM" id="SSF46785">
    <property type="entry name" value="Winged helix' DNA-binding domain"/>
    <property type="match status" value="1"/>
</dbReference>
<dbReference type="InterPro" id="IPR036388">
    <property type="entry name" value="WH-like_DNA-bd_sf"/>
</dbReference>
<proteinExistence type="inferred from homology"/>
<evidence type="ECO:0000256" key="1">
    <source>
        <dbReference type="ARBA" id="ARBA00009437"/>
    </source>
</evidence>
<evidence type="ECO:0000313" key="7">
    <source>
        <dbReference type="Proteomes" id="UP000027037"/>
    </source>
</evidence>